<sequence>MDCYFLERDGVESLLGRAKTIDKEYYVEEEKLDLSFWDVLNRERNRQPDQFRSEASKEMSPWARAKRRSNYRKGNLESKYQLMASRNYGRPDVLDKKGAPTLSDLDETSPPLSETYWSFPFFRVSIVALSYLVRSAEPRSQSDFDIVVNQLAPNVGVLYATILALTLQVLYARFTRIQENATTEANLISQVTRNILLLFANDKNDEEWAVESCQIIANQVRILMSRTRGLELLSIMKADTYSNLLAIIDDYHYLHGCDDDFSPQEESIIGHLRGEIGQLMESRALRLSDEASSLPPTHFLLLTSLSVTSTIAYVVASLRVVDDLWHPPQEASLLFAGLLALYILFFNFCRDLNGPFNGVYQIKRSNAASHLLQTKWLIVNSLGDSVDFSADLDEYSSKTPNNVGQVDSNAMQILVDELEQTKGNIMEDEDLCEGGSGMASLDCDDEGRAQALSKVRRLESELARLKSRNEDPQTRLHRLKSELDDLKSLHHQYSNSVPSSMAQSPLQEARAAAIAAERHLSELLSSNNRKAEVFDSLAKPLTEASTGVTFDAKLEDLYLVGVGVRKKAIINVYAASLYGSERVLEMLSGGNTKTSLEQVTQLLDSAKVSFVLEMTFKASGEAIADSIADSLKPRYSGDSVDLQELQLFITEGVGSKGGQATKGTVFRFDCDTSGVSVFVDGTLQGKVIHEGIGSAMASVFLDDKAVSPSLVTSCVGSVWTKPLPPLEHDPELASRIDDARNTLERAQKNVQSLTLSP</sequence>
<dbReference type="Proteomes" id="UP000266841">
    <property type="component" value="Unassembled WGS sequence"/>
</dbReference>
<keyword evidence="1" id="KW-0175">Coiled coil</keyword>
<dbReference type="AlphaFoldDB" id="K0SS88"/>
<evidence type="ECO:0000259" key="2">
    <source>
        <dbReference type="Pfam" id="PF16036"/>
    </source>
</evidence>
<gene>
    <name evidence="3" type="ORF">THAOC_09613</name>
</gene>
<dbReference type="GO" id="GO:0016872">
    <property type="term" value="F:intramolecular lyase activity"/>
    <property type="evidence" value="ECO:0007669"/>
    <property type="project" value="InterPro"/>
</dbReference>
<evidence type="ECO:0000313" key="3">
    <source>
        <dbReference type="EMBL" id="EJK69163.1"/>
    </source>
</evidence>
<dbReference type="Gene3D" id="3.50.70.10">
    <property type="match status" value="1"/>
</dbReference>
<accession>K0SS88</accession>
<feature type="coiled-coil region" evidence="1">
    <location>
        <begin position="448"/>
        <end position="496"/>
    </location>
</feature>
<dbReference type="PANTHER" id="PTHR47698:SF2">
    <property type="entry name" value="FATTY-ACID-BINDING PROTEIN 3, CHLOROPLASTIC"/>
    <property type="match status" value="1"/>
</dbReference>
<keyword evidence="4" id="KW-1185">Reference proteome</keyword>
<dbReference type="InterPro" id="IPR025333">
    <property type="entry name" value="DUF4239"/>
</dbReference>
<organism evidence="3 4">
    <name type="scientific">Thalassiosira oceanica</name>
    <name type="common">Marine diatom</name>
    <dbReference type="NCBI Taxonomy" id="159749"/>
    <lineage>
        <taxon>Eukaryota</taxon>
        <taxon>Sar</taxon>
        <taxon>Stramenopiles</taxon>
        <taxon>Ochrophyta</taxon>
        <taxon>Bacillariophyta</taxon>
        <taxon>Coscinodiscophyceae</taxon>
        <taxon>Thalassiosirophycidae</taxon>
        <taxon>Thalassiosirales</taxon>
        <taxon>Thalassiosiraceae</taxon>
        <taxon>Thalassiosira</taxon>
    </lineage>
</organism>
<dbReference type="InterPro" id="IPR016087">
    <property type="entry name" value="Chalcone_isomerase"/>
</dbReference>
<feature type="domain" description="Chalcone isomerase" evidence="2">
    <location>
        <begin position="552"/>
        <end position="710"/>
    </location>
</feature>
<protein>
    <recommendedName>
        <fullName evidence="2">Chalcone isomerase domain-containing protein</fullName>
    </recommendedName>
</protein>
<dbReference type="InterPro" id="IPR036298">
    <property type="entry name" value="Chalcone_isomerase_sf"/>
</dbReference>
<proteinExistence type="predicted"/>
<reference evidence="3 4" key="1">
    <citation type="journal article" date="2012" name="Genome Biol.">
        <title>Genome and low-iron response of an oceanic diatom adapted to chronic iron limitation.</title>
        <authorList>
            <person name="Lommer M."/>
            <person name="Specht M."/>
            <person name="Roy A.S."/>
            <person name="Kraemer L."/>
            <person name="Andreson R."/>
            <person name="Gutowska M.A."/>
            <person name="Wolf J."/>
            <person name="Bergner S.V."/>
            <person name="Schilhabel M.B."/>
            <person name="Klostermeier U.C."/>
            <person name="Beiko R.G."/>
            <person name="Rosenstiel P."/>
            <person name="Hippler M."/>
            <person name="Laroche J."/>
        </authorList>
    </citation>
    <scope>NUCLEOTIDE SEQUENCE [LARGE SCALE GENOMIC DNA]</scope>
    <source>
        <strain evidence="3 4">CCMP1005</strain>
    </source>
</reference>
<evidence type="ECO:0000313" key="4">
    <source>
        <dbReference type="Proteomes" id="UP000266841"/>
    </source>
</evidence>
<dbReference type="OrthoDB" id="412895at2759"/>
<dbReference type="Pfam" id="PF16036">
    <property type="entry name" value="Chalcone_3"/>
    <property type="match status" value="1"/>
</dbReference>
<name>K0SS88_THAOC</name>
<dbReference type="SUPFAM" id="SSF54626">
    <property type="entry name" value="Chalcone isomerase"/>
    <property type="match status" value="1"/>
</dbReference>
<evidence type="ECO:0000256" key="1">
    <source>
        <dbReference type="SAM" id="Coils"/>
    </source>
</evidence>
<comment type="caution">
    <text evidence="3">The sequence shown here is derived from an EMBL/GenBank/DDBJ whole genome shotgun (WGS) entry which is preliminary data.</text>
</comment>
<dbReference type="PANTHER" id="PTHR47698">
    <property type="entry name" value="FATTY-ACID-BINDING PROTEIN 3, CHLOROPLASTIC"/>
    <property type="match status" value="1"/>
</dbReference>
<dbReference type="InterPro" id="IPR016088">
    <property type="entry name" value="Chalcone_isomerase_3-sand"/>
</dbReference>
<dbReference type="Pfam" id="PF14023">
    <property type="entry name" value="Bestrophin-like"/>
    <property type="match status" value="1"/>
</dbReference>
<dbReference type="eggNOG" id="ENOG502QY4F">
    <property type="taxonomic scope" value="Eukaryota"/>
</dbReference>
<dbReference type="EMBL" id="AGNL01010397">
    <property type="protein sequence ID" value="EJK69163.1"/>
    <property type="molecule type" value="Genomic_DNA"/>
</dbReference>